<feature type="compositionally biased region" description="Basic and acidic residues" evidence="1">
    <location>
        <begin position="75"/>
        <end position="87"/>
    </location>
</feature>
<dbReference type="Proteomes" id="UP000031643">
    <property type="component" value="Chromosome"/>
</dbReference>
<sequence>MTMSKAFRALALGATLPVAALAVTPASAEDDPSAAKGAVKGGVIGGAVGAVTGGGAATGAAVGAAAGATAGAIKKNKEEDEKDTKDE</sequence>
<evidence type="ECO:0000256" key="2">
    <source>
        <dbReference type="SAM" id="SignalP"/>
    </source>
</evidence>
<proteinExistence type="predicted"/>
<dbReference type="InterPro" id="IPR039567">
    <property type="entry name" value="Gly-zipper"/>
</dbReference>
<accession>A0A0A8K687</accession>
<name>A0A0A8K687_9HYPH</name>
<reference evidence="4 5" key="1">
    <citation type="submission" date="2014-09" db="EMBL/GenBank/DDBJ databases">
        <title>Genome sequencing of Methyloceanibacter caenitepidi Gela4.</title>
        <authorList>
            <person name="Takeuchi M."/>
            <person name="Susumu S."/>
            <person name="Kamagata Y."/>
            <person name="Oshima K."/>
            <person name="Hattori M."/>
            <person name="Iwasaki W."/>
        </authorList>
    </citation>
    <scope>NUCLEOTIDE SEQUENCE [LARGE SCALE GENOMIC DNA]</scope>
    <source>
        <strain evidence="4 5">Gela4</strain>
    </source>
</reference>
<dbReference type="KEGG" id="mcg:GL4_2963"/>
<keyword evidence="2" id="KW-0732">Signal</keyword>
<organism evidence="4 5">
    <name type="scientific">Methyloceanibacter caenitepidi</name>
    <dbReference type="NCBI Taxonomy" id="1384459"/>
    <lineage>
        <taxon>Bacteria</taxon>
        <taxon>Pseudomonadati</taxon>
        <taxon>Pseudomonadota</taxon>
        <taxon>Alphaproteobacteria</taxon>
        <taxon>Hyphomicrobiales</taxon>
        <taxon>Hyphomicrobiaceae</taxon>
        <taxon>Methyloceanibacter</taxon>
    </lineage>
</organism>
<feature type="region of interest" description="Disordered" evidence="1">
    <location>
        <begin position="66"/>
        <end position="87"/>
    </location>
</feature>
<keyword evidence="5" id="KW-1185">Reference proteome</keyword>
<dbReference type="Pfam" id="PF13488">
    <property type="entry name" value="Gly-zipper_Omp"/>
    <property type="match status" value="1"/>
</dbReference>
<dbReference type="RefSeq" id="WP_052464613.1">
    <property type="nucleotide sequence ID" value="NZ_AP014648.1"/>
</dbReference>
<feature type="chain" id="PRO_5002037784" description="Glycine zipper domain-containing protein" evidence="2">
    <location>
        <begin position="29"/>
        <end position="87"/>
    </location>
</feature>
<protein>
    <recommendedName>
        <fullName evidence="3">Glycine zipper domain-containing protein</fullName>
    </recommendedName>
</protein>
<evidence type="ECO:0000313" key="5">
    <source>
        <dbReference type="Proteomes" id="UP000031643"/>
    </source>
</evidence>
<feature type="signal peptide" evidence="2">
    <location>
        <begin position="1"/>
        <end position="28"/>
    </location>
</feature>
<dbReference type="EMBL" id="AP014648">
    <property type="protein sequence ID" value="BAQ18395.1"/>
    <property type="molecule type" value="Genomic_DNA"/>
</dbReference>
<dbReference type="HOGENOM" id="CLU_2479759_0_0_5"/>
<evidence type="ECO:0000313" key="4">
    <source>
        <dbReference type="EMBL" id="BAQ18395.1"/>
    </source>
</evidence>
<evidence type="ECO:0000256" key="1">
    <source>
        <dbReference type="SAM" id="MobiDB-lite"/>
    </source>
</evidence>
<evidence type="ECO:0000259" key="3">
    <source>
        <dbReference type="Pfam" id="PF13488"/>
    </source>
</evidence>
<dbReference type="AlphaFoldDB" id="A0A0A8K687"/>
<gene>
    <name evidence="4" type="ORF">GL4_2963</name>
</gene>
<feature type="domain" description="Glycine zipper" evidence="3">
    <location>
        <begin position="37"/>
        <end position="80"/>
    </location>
</feature>